<organism evidence="2 3">
    <name type="scientific">Winogradskyella rapida</name>
    <dbReference type="NCBI Taxonomy" id="549701"/>
    <lineage>
        <taxon>Bacteria</taxon>
        <taxon>Pseudomonadati</taxon>
        <taxon>Bacteroidota</taxon>
        <taxon>Flavobacteriia</taxon>
        <taxon>Flavobacteriales</taxon>
        <taxon>Flavobacteriaceae</taxon>
        <taxon>Winogradskyella</taxon>
    </lineage>
</organism>
<accession>A0ABW3KRZ7</accession>
<keyword evidence="1" id="KW-0812">Transmembrane</keyword>
<sequence>MLKQLKDLFSPKNIFPKTLNSETNKILRGLWVIVVFTVFSGALRKWVLGAGVVSNVVLLGQLFLPFIFYRIVSRSKLPMIITSPIIWLVYVYYVCLTAINPMNHTLFHGVFGILLHLGFFMLWLAYLKKHKWIEIERLVPLLLLILVIEFVLASLQYTLPGTHILNVQASGQANNAIVGDAVRVSGTFSYIGGFQVVTPLFACLAWFLMIRRFPNWLTFSVLGLGLLMALMSGSRGAVGFYLLYTTIAFFLSGNTVGSLIKLIVQGFLVIAILILMVPSFQNLTTKSYNNFKERTENSDQIDERISSGYAQILDFKGRYPVFGVGLGATYQGANALFGESIYVKEYGGYESELARIVLEGGFILMFLRIILVLVLLKYTENLPLIAKAFLFVVFMNSMMTFNVYQGVFYVIGVILVDRGYYLRKLERKKINSH</sequence>
<evidence type="ECO:0008006" key="4">
    <source>
        <dbReference type="Google" id="ProtNLM"/>
    </source>
</evidence>
<feature type="transmembrane region" description="Helical" evidence="1">
    <location>
        <begin position="26"/>
        <end position="43"/>
    </location>
</feature>
<evidence type="ECO:0000313" key="2">
    <source>
        <dbReference type="EMBL" id="MFD1016346.1"/>
    </source>
</evidence>
<dbReference type="EMBL" id="JBHTKM010000063">
    <property type="protein sequence ID" value="MFD1016346.1"/>
    <property type="molecule type" value="Genomic_DNA"/>
</dbReference>
<comment type="caution">
    <text evidence="2">The sequence shown here is derived from an EMBL/GenBank/DDBJ whole genome shotgun (WGS) entry which is preliminary data.</text>
</comment>
<feature type="transmembrane region" description="Helical" evidence="1">
    <location>
        <begin position="49"/>
        <end position="72"/>
    </location>
</feature>
<name>A0ABW3KRZ7_9FLAO</name>
<keyword evidence="1" id="KW-0472">Membrane</keyword>
<feature type="transmembrane region" description="Helical" evidence="1">
    <location>
        <begin position="221"/>
        <end position="244"/>
    </location>
</feature>
<evidence type="ECO:0000256" key="1">
    <source>
        <dbReference type="SAM" id="Phobius"/>
    </source>
</evidence>
<feature type="transmembrane region" description="Helical" evidence="1">
    <location>
        <begin position="188"/>
        <end position="209"/>
    </location>
</feature>
<dbReference type="Proteomes" id="UP001597086">
    <property type="component" value="Unassembled WGS sequence"/>
</dbReference>
<gene>
    <name evidence="2" type="ORF">ACFQ13_10475</name>
</gene>
<feature type="transmembrane region" description="Helical" evidence="1">
    <location>
        <begin position="356"/>
        <end position="376"/>
    </location>
</feature>
<reference evidence="3" key="1">
    <citation type="journal article" date="2019" name="Int. J. Syst. Evol. Microbiol.">
        <title>The Global Catalogue of Microorganisms (GCM) 10K type strain sequencing project: providing services to taxonomists for standard genome sequencing and annotation.</title>
        <authorList>
            <consortium name="The Broad Institute Genomics Platform"/>
            <consortium name="The Broad Institute Genome Sequencing Center for Infectious Disease"/>
            <person name="Wu L."/>
            <person name="Ma J."/>
        </authorList>
    </citation>
    <scope>NUCLEOTIDE SEQUENCE [LARGE SCALE GENOMIC DNA]</scope>
    <source>
        <strain evidence="3">CCUG 56098</strain>
    </source>
</reference>
<dbReference type="RefSeq" id="WP_386117046.1">
    <property type="nucleotide sequence ID" value="NZ_JBHTKM010000063.1"/>
</dbReference>
<feature type="transmembrane region" description="Helical" evidence="1">
    <location>
        <begin position="256"/>
        <end position="277"/>
    </location>
</feature>
<proteinExistence type="predicted"/>
<keyword evidence="3" id="KW-1185">Reference proteome</keyword>
<protein>
    <recommendedName>
        <fullName evidence="4">O-antigen ligase-like membrane protein</fullName>
    </recommendedName>
</protein>
<feature type="transmembrane region" description="Helical" evidence="1">
    <location>
        <begin position="79"/>
        <end position="99"/>
    </location>
</feature>
<feature type="transmembrane region" description="Helical" evidence="1">
    <location>
        <begin position="388"/>
        <end position="416"/>
    </location>
</feature>
<keyword evidence="1" id="KW-1133">Transmembrane helix</keyword>
<feature type="transmembrane region" description="Helical" evidence="1">
    <location>
        <begin position="138"/>
        <end position="159"/>
    </location>
</feature>
<feature type="transmembrane region" description="Helical" evidence="1">
    <location>
        <begin position="105"/>
        <end position="126"/>
    </location>
</feature>
<evidence type="ECO:0000313" key="3">
    <source>
        <dbReference type="Proteomes" id="UP001597086"/>
    </source>
</evidence>